<dbReference type="Proteomes" id="UP000886595">
    <property type="component" value="Unassembled WGS sequence"/>
</dbReference>
<feature type="domain" description="Replication factor A C-terminal" evidence="2">
    <location>
        <begin position="395"/>
        <end position="485"/>
    </location>
</feature>
<evidence type="ECO:0000313" key="4">
    <source>
        <dbReference type="Proteomes" id="UP000886595"/>
    </source>
</evidence>
<feature type="region of interest" description="Disordered" evidence="1">
    <location>
        <begin position="514"/>
        <end position="570"/>
    </location>
</feature>
<reference evidence="3 4" key="1">
    <citation type="submission" date="2020-02" db="EMBL/GenBank/DDBJ databases">
        <authorList>
            <person name="Ma Q."/>
            <person name="Huang Y."/>
            <person name="Song X."/>
            <person name="Pei D."/>
        </authorList>
    </citation>
    <scope>NUCLEOTIDE SEQUENCE [LARGE SCALE GENOMIC DNA]</scope>
    <source>
        <strain evidence="3">Sxm20200214</strain>
        <tissue evidence="3">Leaf</tissue>
    </source>
</reference>
<organism evidence="3 4">
    <name type="scientific">Brassica carinata</name>
    <name type="common">Ethiopian mustard</name>
    <name type="synonym">Abyssinian cabbage</name>
    <dbReference type="NCBI Taxonomy" id="52824"/>
    <lineage>
        <taxon>Eukaryota</taxon>
        <taxon>Viridiplantae</taxon>
        <taxon>Streptophyta</taxon>
        <taxon>Embryophyta</taxon>
        <taxon>Tracheophyta</taxon>
        <taxon>Spermatophyta</taxon>
        <taxon>Magnoliopsida</taxon>
        <taxon>eudicotyledons</taxon>
        <taxon>Gunneridae</taxon>
        <taxon>Pentapetalae</taxon>
        <taxon>rosids</taxon>
        <taxon>malvids</taxon>
        <taxon>Brassicales</taxon>
        <taxon>Brassicaceae</taxon>
        <taxon>Brassiceae</taxon>
        <taxon>Brassica</taxon>
    </lineage>
</organism>
<evidence type="ECO:0000313" key="3">
    <source>
        <dbReference type="EMBL" id="KAG2289795.1"/>
    </source>
</evidence>
<feature type="compositionally biased region" description="Polar residues" evidence="1">
    <location>
        <begin position="1"/>
        <end position="12"/>
    </location>
</feature>
<protein>
    <recommendedName>
        <fullName evidence="2">Replication factor A C-terminal domain-containing protein</fullName>
    </recommendedName>
</protein>
<feature type="compositionally biased region" description="Acidic residues" evidence="1">
    <location>
        <begin position="526"/>
        <end position="536"/>
    </location>
</feature>
<dbReference type="AlphaFoldDB" id="A0A8X7RN42"/>
<dbReference type="CDD" id="cd04480">
    <property type="entry name" value="RPA1_DBD_A_like"/>
    <property type="match status" value="1"/>
</dbReference>
<feature type="compositionally biased region" description="Basic and acidic residues" evidence="1">
    <location>
        <begin position="551"/>
        <end position="562"/>
    </location>
</feature>
<evidence type="ECO:0000259" key="2">
    <source>
        <dbReference type="Pfam" id="PF08646"/>
    </source>
</evidence>
<feature type="region of interest" description="Disordered" evidence="1">
    <location>
        <begin position="1"/>
        <end position="29"/>
    </location>
</feature>
<name>A0A8X7RN42_BRACI</name>
<gene>
    <name evidence="3" type="ORF">Bca52824_049399</name>
</gene>
<keyword evidence="4" id="KW-1185">Reference proteome</keyword>
<feature type="compositionally biased region" description="Polar residues" evidence="1">
    <location>
        <begin position="807"/>
        <end position="822"/>
    </location>
</feature>
<dbReference type="InterPro" id="IPR012340">
    <property type="entry name" value="NA-bd_OB-fold"/>
</dbReference>
<dbReference type="SUPFAM" id="SSF50249">
    <property type="entry name" value="Nucleic acid-binding proteins"/>
    <property type="match status" value="2"/>
</dbReference>
<dbReference type="Gene3D" id="2.40.50.140">
    <property type="entry name" value="Nucleic acid-binding proteins"/>
    <property type="match status" value="2"/>
</dbReference>
<dbReference type="PANTHER" id="PTHR47165:SF4">
    <property type="entry name" value="OS03G0429900 PROTEIN"/>
    <property type="match status" value="1"/>
</dbReference>
<accession>A0A8X7RN42</accession>
<dbReference type="PANTHER" id="PTHR47165">
    <property type="entry name" value="OS03G0429900 PROTEIN"/>
    <property type="match status" value="1"/>
</dbReference>
<evidence type="ECO:0000256" key="1">
    <source>
        <dbReference type="SAM" id="MobiDB-lite"/>
    </source>
</evidence>
<dbReference type="Pfam" id="PF08646">
    <property type="entry name" value="Rep_fac-A_C"/>
    <property type="match status" value="1"/>
</dbReference>
<sequence>MKLSGVSDSVKTNGEAAIPSRPVKPVAQPGVSSGDVNLIPSGLVKPVVQTGVSSGDAIPMKSKDVTAEANSSIKPNGKTGASSGLKLGVRGRASVSSVDKGKAIVSENVGKVITFKDVTFGLHEDEVRFRLIHFWEAWNVQTKVLIGIEMLLIDEEESVIQGFIPYGRIETYLRHMKTGATYRLNKFFGSKSKPIYRVAESSVTISFSWNSVLYGLEDSLISFPVYRFRIHGHREFEAGSDLRGDLYDYIGHIKLVNGKVPGDGLLLDDLEIAASRRVELHVQTHDDPVLKLYLWDKVAFEFCKKFKASGGTARVILVTTLNLKWFGGVLSLSSMASSRVFLDGDVQETLLYLSWLDSNLDVASRVNAEVVTKPEIATLGDLFSYMNHASATVAWFECTATIDDVVNGYGWYYIGCGVCYTKATKGPTTLMCKKCGKSEIVGVAQYLSKLSVYDHSDQAVFVVLGDAGEELTGKKAAELVERYYEVDMKHVSNHNLTAKTQTLTVTKVLPLEAPEPKGNLGVNVGEEADSESEDHADESVKRGADGIGSEGVKRAKSRETRESSSSFTPPLSLRISSPWLSRSVLLPFDLDVRVSVKSTIPSEKTITTAQKFHSHHSMNVSNEADIYSPALFRSSEIKLSVFLITKPLPAIGLNFEATKVGGSKDSRAAADGVCGVNLEAENIRQQSCGEQILVQQGKNKQANVEAASGDDIGNVAGCAVMDVDMRKGNDYDIGEDEDEDDGDYDYNYWHEFVRKDCDTDEDDDFEGCPPKGRRGGWSDRNSYKRPGWRGGRGQGYGKPASGRGQRSRATGGSSSSKNQSNMRRYVELTDDKRDFLCTSRIVAVAYTEETDISLDVDVVHATPAKDMNQPNHRFNFVYSRLSKRCTLTFETATVETVDVAAVTPPQQKKKHNRVIEDDDEFVDPPLTETAKVCNSTCASDETHSC</sequence>
<comment type="caution">
    <text evidence="3">The sequence shown here is derived from an EMBL/GenBank/DDBJ whole genome shotgun (WGS) entry which is preliminary data.</text>
</comment>
<feature type="region of interest" description="Disordered" evidence="1">
    <location>
        <begin position="759"/>
        <end position="822"/>
    </location>
</feature>
<dbReference type="InterPro" id="IPR013955">
    <property type="entry name" value="Rep_factor-A_C"/>
</dbReference>
<dbReference type="EMBL" id="JAAMPC010000010">
    <property type="protein sequence ID" value="KAG2289795.1"/>
    <property type="molecule type" value="Genomic_DNA"/>
</dbReference>
<proteinExistence type="predicted"/>